<gene>
    <name evidence="3" type="ORF">SAMN04489757_14729</name>
</gene>
<keyword evidence="1" id="KW-0732">Signal</keyword>
<protein>
    <submittedName>
        <fullName evidence="3">FMN-binding domain-containing protein</fullName>
    </submittedName>
</protein>
<dbReference type="STRING" id="1527.SAMN04489757_14729"/>
<dbReference type="EMBL" id="FOWD01000047">
    <property type="protein sequence ID" value="SFO61299.1"/>
    <property type="molecule type" value="Genomic_DNA"/>
</dbReference>
<dbReference type="SMART" id="SM00900">
    <property type="entry name" value="FMN_bind"/>
    <property type="match status" value="1"/>
</dbReference>
<keyword evidence="4" id="KW-1185">Reference proteome</keyword>
<dbReference type="Proteomes" id="UP000198806">
    <property type="component" value="Unassembled WGS sequence"/>
</dbReference>
<evidence type="ECO:0000259" key="2">
    <source>
        <dbReference type="SMART" id="SM00900"/>
    </source>
</evidence>
<dbReference type="InterPro" id="IPR007329">
    <property type="entry name" value="FMN-bd"/>
</dbReference>
<evidence type="ECO:0000313" key="3">
    <source>
        <dbReference type="EMBL" id="SFO61299.1"/>
    </source>
</evidence>
<dbReference type="GO" id="GO:0010181">
    <property type="term" value="F:FMN binding"/>
    <property type="evidence" value="ECO:0007669"/>
    <property type="project" value="InterPro"/>
</dbReference>
<reference evidence="3 4" key="1">
    <citation type="submission" date="2016-10" db="EMBL/GenBank/DDBJ databases">
        <authorList>
            <person name="de Groot N.N."/>
        </authorList>
    </citation>
    <scope>NUCLEOTIDE SEQUENCE [LARGE SCALE GENOMIC DNA]</scope>
    <source>
        <strain evidence="3 4">DSM 1283</strain>
    </source>
</reference>
<evidence type="ECO:0000256" key="1">
    <source>
        <dbReference type="SAM" id="SignalP"/>
    </source>
</evidence>
<feature type="domain" description="FMN-binding" evidence="2">
    <location>
        <begin position="46"/>
        <end position="121"/>
    </location>
</feature>
<dbReference type="PROSITE" id="PS51257">
    <property type="entry name" value="PROKAR_LIPOPROTEIN"/>
    <property type="match status" value="1"/>
</dbReference>
<organism evidence="3 4">
    <name type="scientific">Anaerocolumna aminovalerica</name>
    <dbReference type="NCBI Taxonomy" id="1527"/>
    <lineage>
        <taxon>Bacteria</taxon>
        <taxon>Bacillati</taxon>
        <taxon>Bacillota</taxon>
        <taxon>Clostridia</taxon>
        <taxon>Lachnospirales</taxon>
        <taxon>Lachnospiraceae</taxon>
        <taxon>Anaerocolumna</taxon>
    </lineage>
</organism>
<feature type="chain" id="PRO_5011601544" evidence="1">
    <location>
        <begin position="28"/>
        <end position="131"/>
    </location>
</feature>
<dbReference type="RefSeq" id="WP_091688634.1">
    <property type="nucleotide sequence ID" value="NZ_BAABFM010000078.1"/>
</dbReference>
<proteinExistence type="predicted"/>
<sequence length="131" mass="13445">MSRNKCSKYFMLISLSCLLGLFLMGCAKEKNTDSVEGTTYTGTAQGYAGEVTVKVTVAKDGTINAIDVNAPDETKEVGGAAAPKIAKAIIADQSLAVDAVAGATITSNAVITATEVALKEAGVDTEALKKK</sequence>
<feature type="signal peptide" evidence="1">
    <location>
        <begin position="1"/>
        <end position="27"/>
    </location>
</feature>
<dbReference type="GO" id="GO:0016020">
    <property type="term" value="C:membrane"/>
    <property type="evidence" value="ECO:0007669"/>
    <property type="project" value="InterPro"/>
</dbReference>
<dbReference type="AlphaFoldDB" id="A0A1I5ILW5"/>
<accession>A0A1I5ILW5</accession>
<dbReference type="Pfam" id="PF04205">
    <property type="entry name" value="FMN_bind"/>
    <property type="match status" value="1"/>
</dbReference>
<dbReference type="Gene3D" id="3.90.1010.20">
    <property type="match status" value="1"/>
</dbReference>
<evidence type="ECO:0000313" key="4">
    <source>
        <dbReference type="Proteomes" id="UP000198806"/>
    </source>
</evidence>
<name>A0A1I5ILW5_9FIRM</name>